<accession>A0A2W5QKF9</accession>
<evidence type="ECO:0000259" key="3">
    <source>
        <dbReference type="Pfam" id="PF08328"/>
    </source>
</evidence>
<evidence type="ECO:0000256" key="2">
    <source>
        <dbReference type="ARBA" id="ARBA00004734"/>
    </source>
</evidence>
<dbReference type="Proteomes" id="UP000249135">
    <property type="component" value="Unassembled WGS sequence"/>
</dbReference>
<protein>
    <submittedName>
        <fullName evidence="4">Adenylosuccinate lyase</fullName>
        <ecNumber evidence="4">4.3.2.2</ecNumber>
    </submittedName>
</protein>
<gene>
    <name evidence="4" type="ORF">DI563_32490</name>
</gene>
<dbReference type="AlphaFoldDB" id="A0A2W5QKF9"/>
<name>A0A2W5QKF9_VARPD</name>
<dbReference type="EC" id="4.3.2.2" evidence="4"/>
<dbReference type="GO" id="GO:0006188">
    <property type="term" value="P:IMP biosynthetic process"/>
    <property type="evidence" value="ECO:0007669"/>
    <property type="project" value="InterPro"/>
</dbReference>
<keyword evidence="4" id="KW-0456">Lyase</keyword>
<feature type="non-terminal residue" evidence="4">
    <location>
        <position position="1"/>
    </location>
</feature>
<evidence type="ECO:0000313" key="4">
    <source>
        <dbReference type="EMBL" id="PZQ55163.1"/>
    </source>
</evidence>
<reference evidence="4 5" key="1">
    <citation type="submission" date="2017-08" db="EMBL/GenBank/DDBJ databases">
        <title>Infants hospitalized years apart are colonized by the same room-sourced microbial strains.</title>
        <authorList>
            <person name="Brooks B."/>
            <person name="Olm M.R."/>
            <person name="Firek B.A."/>
            <person name="Baker R."/>
            <person name="Thomas B.C."/>
            <person name="Morowitz M.J."/>
            <person name="Banfield J.F."/>
        </authorList>
    </citation>
    <scope>NUCLEOTIDE SEQUENCE [LARGE SCALE GENOMIC DNA]</scope>
    <source>
        <strain evidence="4">S2_005_003_R2_41</strain>
    </source>
</reference>
<dbReference type="InterPro" id="IPR047136">
    <property type="entry name" value="PurB_bact"/>
</dbReference>
<dbReference type="PANTHER" id="PTHR43411:SF1">
    <property type="entry name" value="ADENYLOSUCCINATE LYASE"/>
    <property type="match status" value="1"/>
</dbReference>
<dbReference type="Gene3D" id="1.10.40.30">
    <property type="entry name" value="Fumarase/aspartase (C-terminal domain)"/>
    <property type="match status" value="1"/>
</dbReference>
<proteinExistence type="predicted"/>
<dbReference type="GO" id="GO:0004018">
    <property type="term" value="F:N6-(1,2-dicarboxyethyl)AMP AMP-lyase (fumarate-forming) activity"/>
    <property type="evidence" value="ECO:0007669"/>
    <property type="project" value="InterPro"/>
</dbReference>
<dbReference type="InterPro" id="IPR013539">
    <property type="entry name" value="PurB_C"/>
</dbReference>
<evidence type="ECO:0000256" key="1">
    <source>
        <dbReference type="ARBA" id="ARBA00004706"/>
    </source>
</evidence>
<dbReference type="EMBL" id="QFPP01000923">
    <property type="protein sequence ID" value="PZQ55163.1"/>
    <property type="molecule type" value="Genomic_DNA"/>
</dbReference>
<feature type="domain" description="Adenylosuccinate lyase PurB C-terminal" evidence="3">
    <location>
        <begin position="1"/>
        <end position="53"/>
    </location>
</feature>
<evidence type="ECO:0000313" key="5">
    <source>
        <dbReference type="Proteomes" id="UP000249135"/>
    </source>
</evidence>
<comment type="pathway">
    <text evidence="2">Purine metabolism; AMP biosynthesis via de novo pathway; AMP from IMP: step 2/2.</text>
</comment>
<sequence length="63" mass="7000">MRRFGVQGAYEKLKEVTRGQTVTAEALHALIRSLEIPEAEKERLLAMTPGSYTGKAAELARRV</sequence>
<dbReference type="Pfam" id="PF08328">
    <property type="entry name" value="ASL_C"/>
    <property type="match status" value="1"/>
</dbReference>
<organism evidence="4 5">
    <name type="scientific">Variovorax paradoxus</name>
    <dbReference type="NCBI Taxonomy" id="34073"/>
    <lineage>
        <taxon>Bacteria</taxon>
        <taxon>Pseudomonadati</taxon>
        <taxon>Pseudomonadota</taxon>
        <taxon>Betaproteobacteria</taxon>
        <taxon>Burkholderiales</taxon>
        <taxon>Comamonadaceae</taxon>
        <taxon>Variovorax</taxon>
    </lineage>
</organism>
<dbReference type="PANTHER" id="PTHR43411">
    <property type="entry name" value="ADENYLOSUCCINATE LYASE"/>
    <property type="match status" value="1"/>
</dbReference>
<comment type="pathway">
    <text evidence="1">Purine metabolism; IMP biosynthesis via de novo pathway; 5-amino-1-(5-phospho-D-ribosyl)imidazole-4-carboxamide from 5-amino-1-(5-phospho-D-ribosyl)imidazole-4-carboxylate: step 2/2.</text>
</comment>
<comment type="caution">
    <text evidence="4">The sequence shown here is derived from an EMBL/GenBank/DDBJ whole genome shotgun (WGS) entry which is preliminary data.</text>
</comment>